<dbReference type="EMBL" id="GL378345">
    <property type="protein sequence ID" value="EFJ47443.1"/>
    <property type="molecule type" value="Genomic_DNA"/>
</dbReference>
<dbReference type="PROSITE" id="PS51166">
    <property type="entry name" value="CBM20"/>
    <property type="match status" value="1"/>
</dbReference>
<dbReference type="InParanoid" id="D8TYS3"/>
<evidence type="ECO:0000313" key="4">
    <source>
        <dbReference type="EMBL" id="EFJ47443.1"/>
    </source>
</evidence>
<organism evidence="5">
    <name type="scientific">Volvox carteri f. nagariensis</name>
    <dbReference type="NCBI Taxonomy" id="3068"/>
    <lineage>
        <taxon>Eukaryota</taxon>
        <taxon>Viridiplantae</taxon>
        <taxon>Chlorophyta</taxon>
        <taxon>core chlorophytes</taxon>
        <taxon>Chlorophyceae</taxon>
        <taxon>CS clade</taxon>
        <taxon>Chlamydomonadales</taxon>
        <taxon>Volvocaceae</taxon>
        <taxon>Volvox</taxon>
    </lineage>
</organism>
<feature type="compositionally biased region" description="Gly residues" evidence="2">
    <location>
        <begin position="278"/>
        <end position="290"/>
    </location>
</feature>
<proteinExistence type="predicted"/>
<dbReference type="OrthoDB" id="544229at2759"/>
<evidence type="ECO:0000256" key="2">
    <source>
        <dbReference type="SAM" id="MobiDB-lite"/>
    </source>
</evidence>
<dbReference type="InterPro" id="IPR002044">
    <property type="entry name" value="CBM20"/>
</dbReference>
<feature type="region of interest" description="Disordered" evidence="2">
    <location>
        <begin position="34"/>
        <end position="76"/>
    </location>
</feature>
<feature type="compositionally biased region" description="Low complexity" evidence="2">
    <location>
        <begin position="102"/>
        <end position="146"/>
    </location>
</feature>
<dbReference type="PANTHER" id="PTHR15048">
    <property type="entry name" value="STARCH-BINDING DOMAIN-CONTAINING PROTEIN 1"/>
    <property type="match status" value="1"/>
</dbReference>
<evidence type="ECO:0000259" key="3">
    <source>
        <dbReference type="PROSITE" id="PS51166"/>
    </source>
</evidence>
<feature type="region of interest" description="Disordered" evidence="2">
    <location>
        <begin position="102"/>
        <end position="155"/>
    </location>
</feature>
<dbReference type="RefSeq" id="XP_002951632.1">
    <property type="nucleotide sequence ID" value="XM_002951586.1"/>
</dbReference>
<dbReference type="GeneID" id="9615716"/>
<dbReference type="GO" id="GO:2001070">
    <property type="term" value="F:starch binding"/>
    <property type="evidence" value="ECO:0007669"/>
    <property type="project" value="InterPro"/>
</dbReference>
<feature type="compositionally biased region" description="Low complexity" evidence="2">
    <location>
        <begin position="45"/>
        <end position="59"/>
    </location>
</feature>
<dbReference type="Pfam" id="PF00686">
    <property type="entry name" value="CBM_20"/>
    <property type="match status" value="1"/>
</dbReference>
<dbReference type="AlphaFoldDB" id="D8TYS3"/>
<dbReference type="InterPro" id="IPR013783">
    <property type="entry name" value="Ig-like_fold"/>
</dbReference>
<keyword evidence="5" id="KW-1185">Reference proteome</keyword>
<feature type="region of interest" description="Disordered" evidence="2">
    <location>
        <begin position="244"/>
        <end position="293"/>
    </location>
</feature>
<reference evidence="4 5" key="1">
    <citation type="journal article" date="2010" name="Science">
        <title>Genomic analysis of organismal complexity in the multicellular green alga Volvox carteri.</title>
        <authorList>
            <person name="Prochnik S.E."/>
            <person name="Umen J."/>
            <person name="Nedelcu A.M."/>
            <person name="Hallmann A."/>
            <person name="Miller S.M."/>
            <person name="Nishii I."/>
            <person name="Ferris P."/>
            <person name="Kuo A."/>
            <person name="Mitros T."/>
            <person name="Fritz-Laylin L.K."/>
            <person name="Hellsten U."/>
            <person name="Chapman J."/>
            <person name="Simakov O."/>
            <person name="Rensing S.A."/>
            <person name="Terry A."/>
            <person name="Pangilinan J."/>
            <person name="Kapitonov V."/>
            <person name="Jurka J."/>
            <person name="Salamov A."/>
            <person name="Shapiro H."/>
            <person name="Schmutz J."/>
            <person name="Grimwood J."/>
            <person name="Lindquist E."/>
            <person name="Lucas S."/>
            <person name="Grigoriev I.V."/>
            <person name="Schmitt R."/>
            <person name="Kirk D."/>
            <person name="Rokhsar D.S."/>
        </authorList>
    </citation>
    <scope>NUCLEOTIDE SEQUENCE [LARGE SCALE GENOMIC DNA]</scope>
    <source>
        <strain evidence="5">f. Nagariensis / Eve</strain>
    </source>
</reference>
<keyword evidence="1" id="KW-0175">Coiled coil</keyword>
<feature type="domain" description="CBM20" evidence="3">
    <location>
        <begin position="166"/>
        <end position="277"/>
    </location>
</feature>
<feature type="coiled-coil region" evidence="1">
    <location>
        <begin position="346"/>
        <end position="401"/>
    </location>
</feature>
<sequence length="635" mass="66264">MILHLRNHLSVQLFLGGKSLSEIHGDCMRSYRHSPVGAGRGGRKAPSGTTASAAVAAGSPSPPHPASALPAPHRSASTSLARALRLLPPASAVSTSINTSVATASNSNSSSKHSSHQSNHNHASATNRNGNGNGNHHSASNGSNGTAKSDGSGPSASNDLYDIVAAASAPTVRVHLVVPRCTTVPGEYLTVVGDCEALGSWDVERGVRLHWCSGHMHTATITLPADWQSLKAKLVMVHGQGQHAPLTWEPGQDRNIVLQPPPAQQQQSPSSSSNANGSSGGLKGSGGKAGGSTAAAAAATTGSVPPHEYVVICHWGHTDGTSVLAREVPGEVLVLEQRLAGALSELRTARNAAATSQEKLQRMAQDLASSERVARQSAEQLAELQSKHSAMATELTETKRQAKAAAAEAATAAAAAAKASSVNVAEVEARVSKRYEARMAELKLQLDDVKGVYSAEVTSLQQKLEASLSKEAEAQEMVQTLREIVQKDVARLRTELSQLVNEYIAARQQLQEQAQQIEASEKLRMQQIDGLSSEIKNLISKYNTAQQTITEQQRLLDELQAGRGGPLPPHTRGMDAVQHVAVPPPPDNQAGRGWRADWARLSKLTTTTANSAATASSGGGSTGAAGVAAGAANTR</sequence>
<name>D8TYS3_VOLCA</name>
<dbReference type="PANTHER" id="PTHR15048:SF0">
    <property type="entry name" value="STARCH-BINDING DOMAIN-CONTAINING PROTEIN 1"/>
    <property type="match status" value="1"/>
</dbReference>
<protein>
    <recommendedName>
        <fullName evidence="3">CBM20 domain-containing protein</fullName>
    </recommendedName>
</protein>
<dbReference type="SMART" id="SM01065">
    <property type="entry name" value="CBM_2"/>
    <property type="match status" value="1"/>
</dbReference>
<dbReference type="Proteomes" id="UP000001058">
    <property type="component" value="Unassembled WGS sequence"/>
</dbReference>
<dbReference type="Gene3D" id="2.60.40.10">
    <property type="entry name" value="Immunoglobulins"/>
    <property type="match status" value="1"/>
</dbReference>
<feature type="compositionally biased region" description="Low complexity" evidence="2">
    <location>
        <begin position="264"/>
        <end position="277"/>
    </location>
</feature>
<accession>D8TYS3</accession>
<feature type="compositionally biased region" description="Low complexity" evidence="2">
    <location>
        <begin position="66"/>
        <end position="76"/>
    </location>
</feature>
<evidence type="ECO:0000256" key="1">
    <source>
        <dbReference type="SAM" id="Coils"/>
    </source>
</evidence>
<dbReference type="InterPro" id="IPR013784">
    <property type="entry name" value="Carb-bd-like_fold"/>
</dbReference>
<evidence type="ECO:0000313" key="5">
    <source>
        <dbReference type="Proteomes" id="UP000001058"/>
    </source>
</evidence>
<dbReference type="KEGG" id="vcn:VOLCADRAFT_92161"/>
<feature type="compositionally biased region" description="Low complexity" evidence="2">
    <location>
        <begin position="624"/>
        <end position="635"/>
    </location>
</feature>
<feature type="coiled-coil region" evidence="1">
    <location>
        <begin position="482"/>
        <end position="562"/>
    </location>
</feature>
<dbReference type="GO" id="GO:0016020">
    <property type="term" value="C:membrane"/>
    <property type="evidence" value="ECO:0007669"/>
    <property type="project" value="TreeGrafter"/>
</dbReference>
<dbReference type="SUPFAM" id="SSF49452">
    <property type="entry name" value="Starch-binding domain-like"/>
    <property type="match status" value="1"/>
</dbReference>
<gene>
    <name evidence="4" type="ORF">VOLCADRAFT_92161</name>
</gene>
<feature type="region of interest" description="Disordered" evidence="2">
    <location>
        <begin position="610"/>
        <end position="635"/>
    </location>
</feature>
<dbReference type="STRING" id="3068.D8TYS3"/>